<reference evidence="2 3" key="1">
    <citation type="submission" date="2020-03" db="EMBL/GenBank/DDBJ databases">
        <title>Genomic Encyclopedia of Type Strains, Phase IV (KMG-IV): sequencing the most valuable type-strain genomes for metagenomic binning, comparative biology and taxonomic classification.</title>
        <authorList>
            <person name="Goeker M."/>
        </authorList>
    </citation>
    <scope>NUCLEOTIDE SEQUENCE [LARGE SCALE GENOMIC DNA]</scope>
    <source>
        <strain evidence="2 3">DSM 22753</strain>
    </source>
</reference>
<feature type="region of interest" description="Disordered" evidence="1">
    <location>
        <begin position="106"/>
        <end position="125"/>
    </location>
</feature>
<dbReference type="Proteomes" id="UP000788153">
    <property type="component" value="Unassembled WGS sequence"/>
</dbReference>
<accession>A0ABX0U3A8</accession>
<evidence type="ECO:0000313" key="2">
    <source>
        <dbReference type="EMBL" id="NIJ24229.1"/>
    </source>
</evidence>
<feature type="compositionally biased region" description="Basic and acidic residues" evidence="1">
    <location>
        <begin position="113"/>
        <end position="125"/>
    </location>
</feature>
<keyword evidence="3" id="KW-1185">Reference proteome</keyword>
<dbReference type="EMBL" id="JAASQP010000001">
    <property type="protein sequence ID" value="NIJ24229.1"/>
    <property type="molecule type" value="Genomic_DNA"/>
</dbReference>
<dbReference type="RefSeq" id="WP_140046620.1">
    <property type="nucleotide sequence ID" value="NZ_BAAAEV010000001.1"/>
</dbReference>
<organism evidence="2 3">
    <name type="scientific">Sphingomonas japonica</name>
    <dbReference type="NCBI Taxonomy" id="511662"/>
    <lineage>
        <taxon>Bacteria</taxon>
        <taxon>Pseudomonadati</taxon>
        <taxon>Pseudomonadota</taxon>
        <taxon>Alphaproteobacteria</taxon>
        <taxon>Sphingomonadales</taxon>
        <taxon>Sphingomonadaceae</taxon>
        <taxon>Sphingomonas</taxon>
    </lineage>
</organism>
<evidence type="ECO:0000256" key="1">
    <source>
        <dbReference type="SAM" id="MobiDB-lite"/>
    </source>
</evidence>
<sequence>MLVLACATTGVSAAAFGQFSAPNPEVFARAEDQERARLLSKPCAEADEGRACYRYNGRLIREFPCAYYIEARVIGSLPTDQCYKMEAARRYRGIWVDEFEGQVFIPEGTKAPEGPRGDSKSPEWREEADRAIAATIWLDVGRTNIGHKWQRGGRRAFIEFIGRKTIYPGNYGHMGMSGQEIVVDRVISLRECPETRDCGSKQPGN</sequence>
<comment type="caution">
    <text evidence="2">The sequence shown here is derived from an EMBL/GenBank/DDBJ whole genome shotgun (WGS) entry which is preliminary data.</text>
</comment>
<protein>
    <submittedName>
        <fullName evidence="2">Uncharacterized protein</fullName>
    </submittedName>
</protein>
<proteinExistence type="predicted"/>
<gene>
    <name evidence="2" type="ORF">FHT01_001771</name>
</gene>
<evidence type="ECO:0000313" key="3">
    <source>
        <dbReference type="Proteomes" id="UP000788153"/>
    </source>
</evidence>
<name>A0ABX0U3A8_9SPHN</name>